<dbReference type="Proteomes" id="UP000559027">
    <property type="component" value="Unassembled WGS sequence"/>
</dbReference>
<accession>A0A8H5D018</accession>
<protein>
    <submittedName>
        <fullName evidence="1">Uncharacterized protein</fullName>
    </submittedName>
</protein>
<reference evidence="1 2" key="1">
    <citation type="journal article" date="2020" name="ISME J.">
        <title>Uncovering the hidden diversity of litter-decomposition mechanisms in mushroom-forming fungi.</title>
        <authorList>
            <person name="Floudas D."/>
            <person name="Bentzer J."/>
            <person name="Ahren D."/>
            <person name="Johansson T."/>
            <person name="Persson P."/>
            <person name="Tunlid A."/>
        </authorList>
    </citation>
    <scope>NUCLEOTIDE SEQUENCE [LARGE SCALE GENOMIC DNA]</scope>
    <source>
        <strain evidence="1 2">CBS 146.42</strain>
    </source>
</reference>
<evidence type="ECO:0000313" key="2">
    <source>
        <dbReference type="Proteomes" id="UP000559027"/>
    </source>
</evidence>
<comment type="caution">
    <text evidence="1">The sequence shown here is derived from an EMBL/GenBank/DDBJ whole genome shotgun (WGS) entry which is preliminary data.</text>
</comment>
<dbReference type="EMBL" id="JAACJO010000014">
    <property type="protein sequence ID" value="KAF5350688.1"/>
    <property type="molecule type" value="Genomic_DNA"/>
</dbReference>
<evidence type="ECO:0000313" key="1">
    <source>
        <dbReference type="EMBL" id="KAF5350688.1"/>
    </source>
</evidence>
<sequence length="141" mass="15632">MPLAASSYPWYIKAAGPEMGAKLKLFDSADHEKIKAEIIHLLDLQSNPGELEFDKGVEGIIGSLRRHNDSEEESDIPTLEAAMSLNDNKTTAMGLEKSKHFFVPERFHKGDGTTITMPALRAALTFPDEQLQSDFLQFLGL</sequence>
<name>A0A8H5D018_9AGAR</name>
<dbReference type="OrthoDB" id="9983919at2759"/>
<organism evidence="1 2">
    <name type="scientific">Leucocoprinus leucothites</name>
    <dbReference type="NCBI Taxonomy" id="201217"/>
    <lineage>
        <taxon>Eukaryota</taxon>
        <taxon>Fungi</taxon>
        <taxon>Dikarya</taxon>
        <taxon>Basidiomycota</taxon>
        <taxon>Agaricomycotina</taxon>
        <taxon>Agaricomycetes</taxon>
        <taxon>Agaricomycetidae</taxon>
        <taxon>Agaricales</taxon>
        <taxon>Agaricineae</taxon>
        <taxon>Agaricaceae</taxon>
        <taxon>Leucocoprinus</taxon>
    </lineage>
</organism>
<dbReference type="AlphaFoldDB" id="A0A8H5D018"/>
<proteinExistence type="predicted"/>
<keyword evidence="2" id="KW-1185">Reference proteome</keyword>
<gene>
    <name evidence="1" type="ORF">D9756_008506</name>
</gene>